<dbReference type="Gene3D" id="1.10.10.10">
    <property type="entry name" value="Winged helix-like DNA-binding domain superfamily/Winged helix DNA-binding domain"/>
    <property type="match status" value="1"/>
</dbReference>
<dbReference type="EMBL" id="LAZR01050817">
    <property type="protein sequence ID" value="KKK86499.1"/>
    <property type="molecule type" value="Genomic_DNA"/>
</dbReference>
<evidence type="ECO:0000259" key="1">
    <source>
        <dbReference type="Pfam" id="PF07453"/>
    </source>
</evidence>
<dbReference type="InterPro" id="IPR003647">
    <property type="entry name" value="Intron_nuc_1_rpt"/>
</dbReference>
<proteinExistence type="predicted"/>
<dbReference type="SUPFAM" id="SSF64496">
    <property type="entry name" value="DNA-binding domain of intron-encoded endonucleases"/>
    <property type="match status" value="1"/>
</dbReference>
<reference evidence="2" key="1">
    <citation type="journal article" date="2015" name="Nature">
        <title>Complex archaea that bridge the gap between prokaryotes and eukaryotes.</title>
        <authorList>
            <person name="Spang A."/>
            <person name="Saw J.H."/>
            <person name="Jorgensen S.L."/>
            <person name="Zaremba-Niedzwiedzka K."/>
            <person name="Martijn J."/>
            <person name="Lind A.E."/>
            <person name="van Eijk R."/>
            <person name="Schleper C."/>
            <person name="Guy L."/>
            <person name="Ettema T.J."/>
        </authorList>
    </citation>
    <scope>NUCLEOTIDE SEQUENCE</scope>
</reference>
<sequence>MKQEDTAGKILVGLMELGIVNKGNDWIVYNYLMQAYAVGYDSGSKSRSNQRPVAQYTLQGKLIEIYESATEASRRTKIDHSDISTCAVGKSHTAGGFLWEYIHPKSSISSVPQTIGSVKSKSDRPK</sequence>
<evidence type="ECO:0000313" key="2">
    <source>
        <dbReference type="EMBL" id="KKK86499.1"/>
    </source>
</evidence>
<organism evidence="2">
    <name type="scientific">marine sediment metagenome</name>
    <dbReference type="NCBI Taxonomy" id="412755"/>
    <lineage>
        <taxon>unclassified sequences</taxon>
        <taxon>metagenomes</taxon>
        <taxon>ecological metagenomes</taxon>
    </lineage>
</organism>
<comment type="caution">
    <text evidence="2">The sequence shown here is derived from an EMBL/GenBank/DDBJ whole genome shotgun (WGS) entry which is preliminary data.</text>
</comment>
<protein>
    <recommendedName>
        <fullName evidence="1">Nuclease-associated modular DNA-binding 1 domain-containing protein</fullName>
    </recommendedName>
</protein>
<feature type="domain" description="Nuclease-associated modular DNA-binding 1" evidence="1">
    <location>
        <begin position="52"/>
        <end position="87"/>
    </location>
</feature>
<accession>A0A0F9B755</accession>
<dbReference type="AlphaFoldDB" id="A0A0F9B755"/>
<name>A0A0F9B755_9ZZZZ</name>
<gene>
    <name evidence="2" type="ORF">LCGC14_2762620</name>
</gene>
<dbReference type="InterPro" id="IPR036388">
    <property type="entry name" value="WH-like_DNA-bd_sf"/>
</dbReference>
<dbReference type="Pfam" id="PF07453">
    <property type="entry name" value="NUMOD1"/>
    <property type="match status" value="1"/>
</dbReference>
<dbReference type="InterPro" id="IPR010896">
    <property type="entry name" value="NUMOD1"/>
</dbReference>
<dbReference type="SMART" id="SM00497">
    <property type="entry name" value="IENR1"/>
    <property type="match status" value="1"/>
</dbReference>